<sequence>MERSEPTLVPEWLRSTGSVTGGGNSAHHFATSSSHTDISPRSTRNRSSKNTSDYESPRSAFLDRTSSSNSRRNLVSNGFPKHDKESNARAYSSFSRSHRDKDRDREKDSGIKEEVDVLPRRVASDSRNGDSNKHNNVNGMVSGASIIGGIHKAVFDKDFPSLGTEPDIGRVPSPGLSMAVQSLPIGNSSLIGGEGWTSALAEVPMITGSNSTGSSSVQQTVVSAPASGLPSTTAGLNMAEALAQAPSRARTTPQLSVNTQRLEELAIKHLGN</sequence>
<dbReference type="PANTHER" id="PTHR34112">
    <property type="entry name" value="C-JUN-AMINO-TERMINAL KINASE-INTERACTING PROTEIN"/>
    <property type="match status" value="1"/>
</dbReference>
<feature type="compositionally biased region" description="Low complexity" evidence="1">
    <location>
        <begin position="25"/>
        <end position="42"/>
    </location>
</feature>
<proteinExistence type="predicted"/>
<dbReference type="PANTHER" id="PTHR34112:SF18">
    <property type="entry name" value="C-JUN-AMINO-TERMINAL KINASE-INTERACTING PROTEIN"/>
    <property type="match status" value="1"/>
</dbReference>
<dbReference type="EMBL" id="QGNW01002574">
    <property type="protein sequence ID" value="RVW17719.1"/>
    <property type="molecule type" value="Genomic_DNA"/>
</dbReference>
<reference evidence="2 3" key="1">
    <citation type="journal article" date="2018" name="PLoS Genet.">
        <title>Population sequencing reveals clonal diversity and ancestral inbreeding in the grapevine cultivar Chardonnay.</title>
        <authorList>
            <person name="Roach M.J."/>
            <person name="Johnson D.L."/>
            <person name="Bohlmann J."/>
            <person name="van Vuuren H.J."/>
            <person name="Jones S.J."/>
            <person name="Pretorius I.S."/>
            <person name="Schmidt S.A."/>
            <person name="Borneman A.R."/>
        </authorList>
    </citation>
    <scope>NUCLEOTIDE SEQUENCE [LARGE SCALE GENOMIC DNA]</scope>
    <source>
        <strain evidence="3">cv. Chardonnay</strain>
        <tissue evidence="2">Leaf</tissue>
    </source>
</reference>
<accession>A0A438C3K4</accession>
<evidence type="ECO:0000256" key="1">
    <source>
        <dbReference type="SAM" id="MobiDB-lite"/>
    </source>
</evidence>
<protein>
    <submittedName>
        <fullName evidence="2">Uncharacterized protein</fullName>
    </submittedName>
</protein>
<dbReference type="Proteomes" id="UP000288805">
    <property type="component" value="Unassembled WGS sequence"/>
</dbReference>
<dbReference type="AlphaFoldDB" id="A0A438C3K4"/>
<evidence type="ECO:0000313" key="2">
    <source>
        <dbReference type="EMBL" id="RVW17719.1"/>
    </source>
</evidence>
<evidence type="ECO:0000313" key="3">
    <source>
        <dbReference type="Proteomes" id="UP000288805"/>
    </source>
</evidence>
<comment type="caution">
    <text evidence="2">The sequence shown here is derived from an EMBL/GenBank/DDBJ whole genome shotgun (WGS) entry which is preliminary data.</text>
</comment>
<gene>
    <name evidence="2" type="ORF">CK203_071830</name>
</gene>
<feature type="compositionally biased region" description="Basic and acidic residues" evidence="1">
    <location>
        <begin position="97"/>
        <end position="133"/>
    </location>
</feature>
<organism evidence="2 3">
    <name type="scientific">Vitis vinifera</name>
    <name type="common">Grape</name>
    <dbReference type="NCBI Taxonomy" id="29760"/>
    <lineage>
        <taxon>Eukaryota</taxon>
        <taxon>Viridiplantae</taxon>
        <taxon>Streptophyta</taxon>
        <taxon>Embryophyta</taxon>
        <taxon>Tracheophyta</taxon>
        <taxon>Spermatophyta</taxon>
        <taxon>Magnoliopsida</taxon>
        <taxon>eudicotyledons</taxon>
        <taxon>Gunneridae</taxon>
        <taxon>Pentapetalae</taxon>
        <taxon>rosids</taxon>
        <taxon>Vitales</taxon>
        <taxon>Vitaceae</taxon>
        <taxon>Viteae</taxon>
        <taxon>Vitis</taxon>
    </lineage>
</organism>
<feature type="compositionally biased region" description="Low complexity" evidence="1">
    <location>
        <begin position="64"/>
        <end position="77"/>
    </location>
</feature>
<name>A0A438C3K4_VITVI</name>
<feature type="region of interest" description="Disordered" evidence="1">
    <location>
        <begin position="1"/>
        <end position="137"/>
    </location>
</feature>